<protein>
    <submittedName>
        <fullName evidence="1">Uncharacterized protein</fullName>
    </submittedName>
</protein>
<comment type="caution">
    <text evidence="1">The sequence shown here is derived from an EMBL/GenBank/DDBJ whole genome shotgun (WGS) entry which is preliminary data.</text>
</comment>
<evidence type="ECO:0000313" key="2">
    <source>
        <dbReference type="Proteomes" id="UP000309997"/>
    </source>
</evidence>
<proteinExistence type="predicted"/>
<sequence length="93" mass="9848">MLSSLRGSVGFPGCLKRPFKVSELEHSGYVVATDIVSPSNGDNYAEMGDDSCDQDRCSICVPSDSTFQLFVTGSTSASPAIFLSILAEHNLGI</sequence>
<reference evidence="1 2" key="1">
    <citation type="journal article" date="2024" name="Plant Biotechnol. J.">
        <title>Genome and CRISPR/Cas9 system of a widespread forest tree (Populus alba) in the world.</title>
        <authorList>
            <person name="Liu Y.J."/>
            <person name="Jiang P.F."/>
            <person name="Han X.M."/>
            <person name="Li X.Y."/>
            <person name="Wang H.M."/>
            <person name="Wang Y.J."/>
            <person name="Wang X.X."/>
            <person name="Zeng Q.Y."/>
        </authorList>
    </citation>
    <scope>NUCLEOTIDE SEQUENCE [LARGE SCALE GENOMIC DNA]</scope>
    <source>
        <strain evidence="2">cv. PAL-ZL1</strain>
    </source>
</reference>
<gene>
    <name evidence="1" type="ORF">D5086_030239</name>
</gene>
<name>A0ACC4APE2_POPAL</name>
<keyword evidence="2" id="KW-1185">Reference proteome</keyword>
<dbReference type="Proteomes" id="UP000309997">
    <property type="component" value="Unassembled WGS sequence"/>
</dbReference>
<accession>A0ACC4APE2</accession>
<evidence type="ECO:0000313" key="1">
    <source>
        <dbReference type="EMBL" id="KAL3567588.1"/>
    </source>
</evidence>
<organism evidence="1 2">
    <name type="scientific">Populus alba</name>
    <name type="common">White poplar</name>
    <dbReference type="NCBI Taxonomy" id="43335"/>
    <lineage>
        <taxon>Eukaryota</taxon>
        <taxon>Viridiplantae</taxon>
        <taxon>Streptophyta</taxon>
        <taxon>Embryophyta</taxon>
        <taxon>Tracheophyta</taxon>
        <taxon>Spermatophyta</taxon>
        <taxon>Magnoliopsida</taxon>
        <taxon>eudicotyledons</taxon>
        <taxon>Gunneridae</taxon>
        <taxon>Pentapetalae</taxon>
        <taxon>rosids</taxon>
        <taxon>fabids</taxon>
        <taxon>Malpighiales</taxon>
        <taxon>Salicaceae</taxon>
        <taxon>Saliceae</taxon>
        <taxon>Populus</taxon>
    </lineage>
</organism>
<dbReference type="EMBL" id="RCHU02000017">
    <property type="protein sequence ID" value="KAL3567588.1"/>
    <property type="molecule type" value="Genomic_DNA"/>
</dbReference>